<gene>
    <name evidence="2" type="ORF">FHS90_002653</name>
</gene>
<reference evidence="2 3" key="1">
    <citation type="submission" date="2020-08" db="EMBL/GenBank/DDBJ databases">
        <title>Genomic Encyclopedia of Type Strains, Phase IV (KMG-IV): sequencing the most valuable type-strain genomes for metagenomic binning, comparative biology and taxonomic classification.</title>
        <authorList>
            <person name="Goeker M."/>
        </authorList>
    </citation>
    <scope>NUCLEOTIDE SEQUENCE [LARGE SCALE GENOMIC DNA]</scope>
    <source>
        <strain evidence="2 3">DSM 29854</strain>
    </source>
</reference>
<dbReference type="RefSeq" id="WP_182513308.1">
    <property type="nucleotide sequence ID" value="NZ_JACJIQ010000009.1"/>
</dbReference>
<feature type="non-terminal residue" evidence="2">
    <location>
        <position position="1"/>
    </location>
</feature>
<evidence type="ECO:0000313" key="3">
    <source>
        <dbReference type="Proteomes" id="UP000563094"/>
    </source>
</evidence>
<comment type="caution">
    <text evidence="2">The sequence shown here is derived from an EMBL/GenBank/DDBJ whole genome shotgun (WGS) entry which is preliminary data.</text>
</comment>
<protein>
    <submittedName>
        <fullName evidence="2">Uncharacterized protein</fullName>
    </submittedName>
</protein>
<keyword evidence="1" id="KW-0472">Membrane</keyword>
<dbReference type="EMBL" id="JACJIQ010000009">
    <property type="protein sequence ID" value="MBA9077934.1"/>
    <property type="molecule type" value="Genomic_DNA"/>
</dbReference>
<feature type="transmembrane region" description="Helical" evidence="1">
    <location>
        <begin position="82"/>
        <end position="112"/>
    </location>
</feature>
<keyword evidence="3" id="KW-1185">Reference proteome</keyword>
<keyword evidence="1" id="KW-1133">Transmembrane helix</keyword>
<dbReference type="Proteomes" id="UP000563094">
    <property type="component" value="Unassembled WGS sequence"/>
</dbReference>
<feature type="transmembrane region" description="Helical" evidence="1">
    <location>
        <begin position="148"/>
        <end position="164"/>
    </location>
</feature>
<feature type="transmembrane region" description="Helical" evidence="1">
    <location>
        <begin position="124"/>
        <end position="142"/>
    </location>
</feature>
<name>A0A839GEA1_9BACT</name>
<sequence length="174" mass="20506">YLKKEKQLRITTPRRHPTSTMRAGRLLALFVRLQLNKLKKITKIVATNWIHLVGFYITTYLSILIFKLLGVPQYEGGRWGQALLLSIVSVPFLFLTYGLMIMAGIFSALTFLDLVLFRLIKSKIRTILLVEWIIIVPIFIYWAFEYEYWLWITLALSFFVTQYLRDKKIKKIVA</sequence>
<proteinExistence type="predicted"/>
<keyword evidence="1" id="KW-0812">Transmembrane</keyword>
<dbReference type="AlphaFoldDB" id="A0A839GEA1"/>
<evidence type="ECO:0000256" key="1">
    <source>
        <dbReference type="SAM" id="Phobius"/>
    </source>
</evidence>
<evidence type="ECO:0000313" key="2">
    <source>
        <dbReference type="EMBL" id="MBA9077934.1"/>
    </source>
</evidence>
<accession>A0A839GEA1</accession>
<organism evidence="2 3">
    <name type="scientific">Rufibacter quisquiliarum</name>
    <dbReference type="NCBI Taxonomy" id="1549639"/>
    <lineage>
        <taxon>Bacteria</taxon>
        <taxon>Pseudomonadati</taxon>
        <taxon>Bacteroidota</taxon>
        <taxon>Cytophagia</taxon>
        <taxon>Cytophagales</taxon>
        <taxon>Hymenobacteraceae</taxon>
        <taxon>Rufibacter</taxon>
    </lineage>
</organism>
<feature type="transmembrane region" description="Helical" evidence="1">
    <location>
        <begin position="49"/>
        <end position="70"/>
    </location>
</feature>